<accession>A0ABV6KMX3</accession>
<dbReference type="PIRSF" id="PIRSF029895">
    <property type="entry name" value="SpoIV"/>
    <property type="match status" value="1"/>
</dbReference>
<dbReference type="NCBIfam" id="TIGR02876">
    <property type="entry name" value="spore_yqfD"/>
    <property type="match status" value="1"/>
</dbReference>
<dbReference type="Pfam" id="PF06898">
    <property type="entry name" value="YqfD"/>
    <property type="match status" value="1"/>
</dbReference>
<sequence length="397" mass="45287">MKNQWIYYYSGIVSVKVTGKGLERFINTLTREQVSIWRVKRHGVNAMSFEIKVEDAHKIRKVVRNSGCKIEFQRRTGLPFLMKRAIKNIGFFIGAVLFLMVITLLSNMVWGIEIKGADPATEYKIRKTLDEIGVKKGKFQWSLGTPDAIQKSITDSMDELTWIGVELQGTTYHLQVVEKNEPEKQQEYGPQNLVAKKKATVVDYFVEEGKTLVSLNEVVSPGKVLVSGTIGREGEEQLVPARGEVLGETWYWTEVELPLSTNFQVYTGNEVRKHAISIGKFNIPVWGFGKVEYKQSVTEENTKPIKFLKWNLPISYQQSTIRESENETRVYTEKQAYTVAREMARKDIKSLLPEDAKIKGEKVLRQLVKNGKVNLIVHFQVIENIAEPQPITQGDSE</sequence>
<reference evidence="2 3" key="1">
    <citation type="submission" date="2024-09" db="EMBL/GenBank/DDBJ databases">
        <authorList>
            <person name="Sun Q."/>
            <person name="Mori K."/>
        </authorList>
    </citation>
    <scope>NUCLEOTIDE SEQUENCE [LARGE SCALE GENOMIC DNA]</scope>
    <source>
        <strain evidence="2 3">CGMCC 1.9126</strain>
    </source>
</reference>
<keyword evidence="3" id="KW-1185">Reference proteome</keyword>
<protein>
    <submittedName>
        <fullName evidence="2">Sporulation protein YqfD</fullName>
    </submittedName>
</protein>
<evidence type="ECO:0000313" key="3">
    <source>
        <dbReference type="Proteomes" id="UP001589738"/>
    </source>
</evidence>
<feature type="transmembrane region" description="Helical" evidence="1">
    <location>
        <begin position="89"/>
        <end position="110"/>
    </location>
</feature>
<name>A0ABV6KMX3_9BACI</name>
<dbReference type="RefSeq" id="WP_160547441.1">
    <property type="nucleotide sequence ID" value="NZ_JBHLUU010000015.1"/>
</dbReference>
<gene>
    <name evidence="2" type="primary">yqfD</name>
    <name evidence="2" type="ORF">ACFFHF_03670</name>
</gene>
<dbReference type="EMBL" id="JBHLUU010000015">
    <property type="protein sequence ID" value="MFC0474395.1"/>
    <property type="molecule type" value="Genomic_DNA"/>
</dbReference>
<comment type="caution">
    <text evidence="2">The sequence shown here is derived from an EMBL/GenBank/DDBJ whole genome shotgun (WGS) entry which is preliminary data.</text>
</comment>
<keyword evidence="1" id="KW-0472">Membrane</keyword>
<keyword evidence="1" id="KW-1133">Transmembrane helix</keyword>
<organism evidence="2 3">
    <name type="scientific">Robertmurraya beringensis</name>
    <dbReference type="NCBI Taxonomy" id="641660"/>
    <lineage>
        <taxon>Bacteria</taxon>
        <taxon>Bacillati</taxon>
        <taxon>Bacillota</taxon>
        <taxon>Bacilli</taxon>
        <taxon>Bacillales</taxon>
        <taxon>Bacillaceae</taxon>
        <taxon>Robertmurraya</taxon>
    </lineage>
</organism>
<evidence type="ECO:0000313" key="2">
    <source>
        <dbReference type="EMBL" id="MFC0474395.1"/>
    </source>
</evidence>
<dbReference type="Proteomes" id="UP001589738">
    <property type="component" value="Unassembled WGS sequence"/>
</dbReference>
<dbReference type="InterPro" id="IPR010690">
    <property type="entry name" value="YqfD"/>
</dbReference>
<evidence type="ECO:0000256" key="1">
    <source>
        <dbReference type="SAM" id="Phobius"/>
    </source>
</evidence>
<proteinExistence type="predicted"/>
<keyword evidence="1" id="KW-0812">Transmembrane</keyword>